<comment type="caution">
    <text evidence="1">The sequence shown here is derived from an EMBL/GenBank/DDBJ whole genome shotgun (WGS) entry which is preliminary data.</text>
</comment>
<organism evidence="1 2">
    <name type="scientific">Planoprotostelium fungivorum</name>
    <dbReference type="NCBI Taxonomy" id="1890364"/>
    <lineage>
        <taxon>Eukaryota</taxon>
        <taxon>Amoebozoa</taxon>
        <taxon>Evosea</taxon>
        <taxon>Variosea</taxon>
        <taxon>Cavosteliida</taxon>
        <taxon>Cavosteliaceae</taxon>
        <taxon>Planoprotostelium</taxon>
    </lineage>
</organism>
<gene>
    <name evidence="1" type="ORF">PROFUN_11762</name>
</gene>
<keyword evidence="2" id="KW-1185">Reference proteome</keyword>
<dbReference type="Proteomes" id="UP000241769">
    <property type="component" value="Unassembled WGS sequence"/>
</dbReference>
<proteinExistence type="predicted"/>
<dbReference type="InParanoid" id="A0A2P6N8L0"/>
<dbReference type="AlphaFoldDB" id="A0A2P6N8L0"/>
<accession>A0A2P6N8L0</accession>
<dbReference type="EMBL" id="MDYQ01000154">
    <property type="protein sequence ID" value="PRP80284.1"/>
    <property type="molecule type" value="Genomic_DNA"/>
</dbReference>
<protein>
    <submittedName>
        <fullName evidence="1">Uncharacterized protein</fullName>
    </submittedName>
</protein>
<evidence type="ECO:0000313" key="1">
    <source>
        <dbReference type="EMBL" id="PRP80284.1"/>
    </source>
</evidence>
<reference evidence="1 2" key="1">
    <citation type="journal article" date="2018" name="Genome Biol. Evol.">
        <title>Multiple Roots of Fruiting Body Formation in Amoebozoa.</title>
        <authorList>
            <person name="Hillmann F."/>
            <person name="Forbes G."/>
            <person name="Novohradska S."/>
            <person name="Ferling I."/>
            <person name="Riege K."/>
            <person name="Groth M."/>
            <person name="Westermann M."/>
            <person name="Marz M."/>
            <person name="Spaller T."/>
            <person name="Winckler T."/>
            <person name="Schaap P."/>
            <person name="Glockner G."/>
        </authorList>
    </citation>
    <scope>NUCLEOTIDE SEQUENCE [LARGE SCALE GENOMIC DNA]</scope>
    <source>
        <strain evidence="1 2">Jena</strain>
    </source>
</reference>
<sequence length="88" mass="10565">MTQWSNSVYNDIIIQLSQSFVDYLKHKIQNTEIRGKKLKDLRRGYKNCWKREKGYATEIKKVQVECTSKTMSLEPQLKEMHKTLEQRD</sequence>
<evidence type="ECO:0000313" key="2">
    <source>
        <dbReference type="Proteomes" id="UP000241769"/>
    </source>
</evidence>
<name>A0A2P6N8L0_9EUKA</name>